<dbReference type="Gene3D" id="1.10.530.10">
    <property type="match status" value="1"/>
</dbReference>
<keyword evidence="2" id="KW-0645">Protease</keyword>
<dbReference type="AlphaFoldDB" id="A0A9X6B9F2"/>
<dbReference type="InterPro" id="IPR047194">
    <property type="entry name" value="CwlT-like_lysozyme"/>
</dbReference>
<feature type="transmembrane region" description="Helical" evidence="5">
    <location>
        <begin position="12"/>
        <end position="33"/>
    </location>
</feature>
<dbReference type="Pfam" id="PF00877">
    <property type="entry name" value="NLPC_P60"/>
    <property type="match status" value="1"/>
</dbReference>
<dbReference type="InterPro" id="IPR038765">
    <property type="entry name" value="Papain-like_cys_pep_sf"/>
</dbReference>
<dbReference type="Proteomes" id="UP000190641">
    <property type="component" value="Unassembled WGS sequence"/>
</dbReference>
<evidence type="ECO:0000256" key="3">
    <source>
        <dbReference type="ARBA" id="ARBA00022801"/>
    </source>
</evidence>
<evidence type="ECO:0000313" key="8">
    <source>
        <dbReference type="Proteomes" id="UP000190641"/>
    </source>
</evidence>
<evidence type="ECO:0000256" key="1">
    <source>
        <dbReference type="ARBA" id="ARBA00007074"/>
    </source>
</evidence>
<dbReference type="SUPFAM" id="SSF53955">
    <property type="entry name" value="Lysozyme-like"/>
    <property type="match status" value="1"/>
</dbReference>
<keyword evidence="5" id="KW-0812">Transmembrane</keyword>
<dbReference type="Gene3D" id="3.90.1720.10">
    <property type="entry name" value="endopeptidase domain like (from Nostoc punctiforme)"/>
    <property type="match status" value="1"/>
</dbReference>
<evidence type="ECO:0000256" key="4">
    <source>
        <dbReference type="ARBA" id="ARBA00022807"/>
    </source>
</evidence>
<gene>
    <name evidence="7" type="ORF">BLX06_11610</name>
</gene>
<evidence type="ECO:0000256" key="5">
    <source>
        <dbReference type="SAM" id="Phobius"/>
    </source>
</evidence>
<sequence>MYIKTTVTVVRNWKPILIGILILLSCFTCMMWGGSEKPQTPMGVGSATVSPEVMKWEPLVRKHAQTFGMEAYIPLALALIQQESNGTLRDVMQAAEGAFNTKYPKVQNGIPDPDYSIWCGIQELKHSLELAGVTGPTDIERIKLSLQSYNFGTGFFYFVQKNGGAYTLDLAKQFALAHNGGRTQCGFRSPYCYGDVSYVEKVLKNYQVGGTSGTGAIGDELFQKVMGEATKYKGQKYVWGGSNPMQGFDCSGLIQWTYHTAGIQLNRTAQLQWNQTKRISAEEAKPGDLVFFHSTYPTDSYITHVGIYQGNMQMFHAGDPLNFADLKTPFWQQHLAGFGRVQ</sequence>
<dbReference type="RefSeq" id="WP_078186585.1">
    <property type="nucleotide sequence ID" value="NZ_MUAU01000028.1"/>
</dbReference>
<dbReference type="GO" id="GO:0008234">
    <property type="term" value="F:cysteine-type peptidase activity"/>
    <property type="evidence" value="ECO:0007669"/>
    <property type="project" value="UniProtKB-KW"/>
</dbReference>
<dbReference type="InterPro" id="IPR023346">
    <property type="entry name" value="Lysozyme-like_dom_sf"/>
</dbReference>
<evidence type="ECO:0000313" key="7">
    <source>
        <dbReference type="EMBL" id="OOR74871.1"/>
    </source>
</evidence>
<accession>A0A9X6B9F2</accession>
<keyword evidence="4" id="KW-0788">Thiol protease</keyword>
<reference evidence="7 8" key="1">
    <citation type="submission" date="2017-01" db="EMBL/GenBank/DDBJ databases">
        <title>Bacillus cereus isolates.</title>
        <authorList>
            <person name="Beno S.M."/>
        </authorList>
    </citation>
    <scope>NUCLEOTIDE SEQUENCE [LARGE SCALE GENOMIC DNA]</scope>
    <source>
        <strain evidence="7 8">FSL K6-1030</strain>
    </source>
</reference>
<comment type="similarity">
    <text evidence="1">Belongs to the peptidase C40 family.</text>
</comment>
<dbReference type="CDD" id="cd16891">
    <property type="entry name" value="CwlT-like"/>
    <property type="match status" value="1"/>
</dbReference>
<dbReference type="PANTHER" id="PTHR47053">
    <property type="entry name" value="MUREIN DD-ENDOPEPTIDASE MEPH-RELATED"/>
    <property type="match status" value="1"/>
</dbReference>
<comment type="caution">
    <text evidence="7">The sequence shown here is derived from an EMBL/GenBank/DDBJ whole genome shotgun (WGS) entry which is preliminary data.</text>
</comment>
<protein>
    <submittedName>
        <fullName evidence="7">Glycoside hydrolase</fullName>
    </submittedName>
</protein>
<dbReference type="PROSITE" id="PS51257">
    <property type="entry name" value="PROKAR_LIPOPROTEIN"/>
    <property type="match status" value="1"/>
</dbReference>
<evidence type="ECO:0000259" key="6">
    <source>
        <dbReference type="PROSITE" id="PS51935"/>
    </source>
</evidence>
<dbReference type="SUPFAM" id="SSF54001">
    <property type="entry name" value="Cysteine proteinases"/>
    <property type="match status" value="1"/>
</dbReference>
<dbReference type="PANTHER" id="PTHR47053:SF5">
    <property type="entry name" value="BIFUNCTIONAL MURAMIDASE_DL-ENDOPEPTIDASE CWLT"/>
    <property type="match status" value="1"/>
</dbReference>
<dbReference type="EMBL" id="MUAU01000028">
    <property type="protein sequence ID" value="OOR74871.1"/>
    <property type="molecule type" value="Genomic_DNA"/>
</dbReference>
<name>A0A9X6B9F2_BACCE</name>
<organism evidence="7 8">
    <name type="scientific">Bacillus cereus</name>
    <dbReference type="NCBI Taxonomy" id="1396"/>
    <lineage>
        <taxon>Bacteria</taxon>
        <taxon>Bacillati</taxon>
        <taxon>Bacillota</taxon>
        <taxon>Bacilli</taxon>
        <taxon>Bacillales</taxon>
        <taxon>Bacillaceae</taxon>
        <taxon>Bacillus</taxon>
        <taxon>Bacillus cereus group</taxon>
    </lineage>
</organism>
<feature type="domain" description="NlpC/P60" evidence="6">
    <location>
        <begin position="219"/>
        <end position="342"/>
    </location>
</feature>
<dbReference type="InterPro" id="IPR051202">
    <property type="entry name" value="Peptidase_C40"/>
</dbReference>
<dbReference type="Pfam" id="PF13702">
    <property type="entry name" value="Lysozyme_like"/>
    <property type="match status" value="1"/>
</dbReference>
<keyword evidence="5" id="KW-0472">Membrane</keyword>
<dbReference type="InterPro" id="IPR000064">
    <property type="entry name" value="NLP_P60_dom"/>
</dbReference>
<keyword evidence="5" id="KW-1133">Transmembrane helix</keyword>
<proteinExistence type="inferred from homology"/>
<dbReference type="PROSITE" id="PS51935">
    <property type="entry name" value="NLPC_P60"/>
    <property type="match status" value="1"/>
</dbReference>
<evidence type="ECO:0000256" key="2">
    <source>
        <dbReference type="ARBA" id="ARBA00022670"/>
    </source>
</evidence>
<dbReference type="GO" id="GO:0006508">
    <property type="term" value="P:proteolysis"/>
    <property type="evidence" value="ECO:0007669"/>
    <property type="project" value="UniProtKB-KW"/>
</dbReference>
<keyword evidence="3 7" id="KW-0378">Hydrolase</keyword>